<dbReference type="PANTHER" id="PTHR21470">
    <property type="entry name" value="RAB6-INTERACTING PROTEIN GORAB"/>
    <property type="match status" value="1"/>
</dbReference>
<dbReference type="GO" id="GO:0005794">
    <property type="term" value="C:Golgi apparatus"/>
    <property type="evidence" value="ECO:0007669"/>
    <property type="project" value="UniProtKB-SubCell"/>
</dbReference>
<evidence type="ECO:0000256" key="8">
    <source>
        <dbReference type="ARBA" id="ARBA00032512"/>
    </source>
</evidence>
<sequence>MSGWAGFSEEELRKMQQKDSAGSAAAARGRKPLPANRSRQQIQREKALQLAAQKNAGAASLCIPPEQQLTKPPPEQQLTKSPPEQQLTKPPPEQQLTTPPPPEEAGATAVEQVVQQNAVEIKPAPEKETPAVKELEIQEVALREQTRLEQLQQEQKTMEEKNKRKKALLTKTIAEKSKQTQAEAVKLKRIQKELQALDDMVSNDIGILRGKIEQASWEYSAARKRYEKAEAEYVTSKLDLHKKTEVKEQLTEHLCAIIQQNELRKAHKLEELMQQLQLHATDEERGGCAETQRNGPAESGEGTERSTKDCGPTEEEKGRGGVLQEPHPVTEPPKTEQNCKTLENGVQSEIVAS</sequence>
<dbReference type="GO" id="GO:1905515">
    <property type="term" value="P:non-motile cilium assembly"/>
    <property type="evidence" value="ECO:0007669"/>
    <property type="project" value="TreeGrafter"/>
</dbReference>
<evidence type="ECO:0000256" key="7">
    <source>
        <dbReference type="ARBA" id="ARBA00023054"/>
    </source>
</evidence>
<feature type="region of interest" description="Disordered" evidence="11">
    <location>
        <begin position="282"/>
        <end position="353"/>
    </location>
</feature>
<evidence type="ECO:0000256" key="2">
    <source>
        <dbReference type="ARBA" id="ARBA00004555"/>
    </source>
</evidence>
<dbReference type="EMBL" id="VHII01000009">
    <property type="protein sequence ID" value="KAF1385288.1"/>
    <property type="molecule type" value="Genomic_DNA"/>
</dbReference>
<keyword evidence="5" id="KW-0963">Cytoplasm</keyword>
<evidence type="ECO:0000256" key="10">
    <source>
        <dbReference type="SAM" id="Coils"/>
    </source>
</evidence>
<feature type="compositionally biased region" description="Pro residues" evidence="11">
    <location>
        <begin position="89"/>
        <end position="103"/>
    </location>
</feature>
<dbReference type="Proteomes" id="UP000465112">
    <property type="component" value="Chromosome 9"/>
</dbReference>
<evidence type="ECO:0000256" key="11">
    <source>
        <dbReference type="SAM" id="MobiDB-lite"/>
    </source>
</evidence>
<evidence type="ECO:0000313" key="13">
    <source>
        <dbReference type="Proteomes" id="UP000465112"/>
    </source>
</evidence>
<keyword evidence="6" id="KW-0333">Golgi apparatus</keyword>
<feature type="compositionally biased region" description="Low complexity" evidence="11">
    <location>
        <begin position="104"/>
        <end position="120"/>
    </location>
</feature>
<keyword evidence="13" id="KW-1185">Reference proteome</keyword>
<feature type="region of interest" description="Disordered" evidence="11">
    <location>
        <begin position="1"/>
        <end position="132"/>
    </location>
</feature>
<gene>
    <name evidence="12" type="ORF">PFLUV_G00106170</name>
</gene>
<evidence type="ECO:0000256" key="6">
    <source>
        <dbReference type="ARBA" id="ARBA00023034"/>
    </source>
</evidence>
<dbReference type="InterPro" id="IPR007033">
    <property type="entry name" value="GORAB"/>
</dbReference>
<name>A0A6A5F1L3_PERFL</name>
<dbReference type="OrthoDB" id="9909311at2759"/>
<comment type="caution">
    <text evidence="12">The sequence shown here is derived from an EMBL/GenBank/DDBJ whole genome shotgun (WGS) entry which is preliminary data.</text>
</comment>
<protein>
    <recommendedName>
        <fullName evidence="4">RAB6-interacting golgin</fullName>
    </recommendedName>
    <alternativeName>
        <fullName evidence="9">N-terminal kinase-like-binding protein 1</fullName>
    </alternativeName>
    <alternativeName>
        <fullName evidence="8">SCY1-like 1-binding protein 1</fullName>
    </alternativeName>
</protein>
<evidence type="ECO:0000256" key="5">
    <source>
        <dbReference type="ARBA" id="ARBA00022490"/>
    </source>
</evidence>
<feature type="compositionally biased region" description="Polar residues" evidence="11">
    <location>
        <begin position="335"/>
        <end position="347"/>
    </location>
</feature>
<comment type="subcellular location">
    <subcellularLocation>
        <location evidence="1">Cytoplasm</location>
    </subcellularLocation>
    <subcellularLocation>
        <location evidence="2">Golgi apparatus</location>
    </subcellularLocation>
</comment>
<reference evidence="12 13" key="1">
    <citation type="submission" date="2019-06" db="EMBL/GenBank/DDBJ databases">
        <title>A chromosome-scale genome assembly of the European perch, Perca fluviatilis.</title>
        <authorList>
            <person name="Roques C."/>
            <person name="Zahm M."/>
            <person name="Cabau C."/>
            <person name="Klopp C."/>
            <person name="Bouchez O."/>
            <person name="Donnadieu C."/>
            <person name="Kuhl H."/>
            <person name="Gislard M."/>
            <person name="Guendouz S."/>
            <person name="Journot L."/>
            <person name="Haffray P."/>
            <person name="Bestin A."/>
            <person name="Morvezen R."/>
            <person name="Feron R."/>
            <person name="Wen M."/>
            <person name="Jouanno E."/>
            <person name="Herpin A."/>
            <person name="Schartl M."/>
            <person name="Postlethwait J."/>
            <person name="Schaerlinger B."/>
            <person name="Chardard D."/>
            <person name="Lecocq T."/>
            <person name="Poncet C."/>
            <person name="Jaffrelo L."/>
            <person name="Lampietro C."/>
            <person name="Guiguen Y."/>
        </authorList>
    </citation>
    <scope>NUCLEOTIDE SEQUENCE [LARGE SCALE GENOMIC DNA]</scope>
    <source>
        <tissue evidence="12">Blood</tissue>
    </source>
</reference>
<evidence type="ECO:0000256" key="3">
    <source>
        <dbReference type="ARBA" id="ARBA00005599"/>
    </source>
</evidence>
<organism evidence="12 13">
    <name type="scientific">Perca fluviatilis</name>
    <name type="common">European perch</name>
    <dbReference type="NCBI Taxonomy" id="8168"/>
    <lineage>
        <taxon>Eukaryota</taxon>
        <taxon>Metazoa</taxon>
        <taxon>Chordata</taxon>
        <taxon>Craniata</taxon>
        <taxon>Vertebrata</taxon>
        <taxon>Euteleostomi</taxon>
        <taxon>Actinopterygii</taxon>
        <taxon>Neopterygii</taxon>
        <taxon>Teleostei</taxon>
        <taxon>Neoteleostei</taxon>
        <taxon>Acanthomorphata</taxon>
        <taxon>Eupercaria</taxon>
        <taxon>Perciformes</taxon>
        <taxon>Percoidei</taxon>
        <taxon>Percidae</taxon>
        <taxon>Percinae</taxon>
        <taxon>Perca</taxon>
    </lineage>
</organism>
<keyword evidence="7 10" id="KW-0175">Coiled coil</keyword>
<evidence type="ECO:0000256" key="9">
    <source>
        <dbReference type="ARBA" id="ARBA00033032"/>
    </source>
</evidence>
<accession>A0A6A5F1L3</accession>
<dbReference type="AlphaFoldDB" id="A0A6A5F1L3"/>
<comment type="similarity">
    <text evidence="3">Belongs to the GORAB family.</text>
</comment>
<feature type="coiled-coil region" evidence="10">
    <location>
        <begin position="141"/>
        <end position="171"/>
    </location>
</feature>
<evidence type="ECO:0000256" key="4">
    <source>
        <dbReference type="ARBA" id="ARBA00014130"/>
    </source>
</evidence>
<evidence type="ECO:0000313" key="12">
    <source>
        <dbReference type="EMBL" id="KAF1385288.1"/>
    </source>
</evidence>
<evidence type="ECO:0000256" key="1">
    <source>
        <dbReference type="ARBA" id="ARBA00004496"/>
    </source>
</evidence>
<feature type="compositionally biased region" description="Basic and acidic residues" evidence="11">
    <location>
        <begin position="123"/>
        <end position="132"/>
    </location>
</feature>
<dbReference type="PANTHER" id="PTHR21470:SF2">
    <property type="entry name" value="RAB6-INTERACTING GOLGIN"/>
    <property type="match status" value="1"/>
</dbReference>
<proteinExistence type="inferred from homology"/>